<proteinExistence type="predicted"/>
<dbReference type="GO" id="GO:0005829">
    <property type="term" value="C:cytosol"/>
    <property type="evidence" value="ECO:0007669"/>
    <property type="project" value="TreeGrafter"/>
</dbReference>
<dbReference type="Gene3D" id="3.30.70.920">
    <property type="match status" value="1"/>
</dbReference>
<protein>
    <submittedName>
        <fullName evidence="5">AsnC family transcriptional regulator</fullName>
    </submittedName>
</protein>
<reference evidence="6" key="2">
    <citation type="submission" date="2015-03" db="EMBL/GenBank/DDBJ databases">
        <title>Genome sequence of Paenibacillus beijingensis strain DSM 24997T.</title>
        <authorList>
            <person name="Kwak Y."/>
            <person name="Shin J.-H."/>
        </authorList>
    </citation>
    <scope>NUCLEOTIDE SEQUENCE [LARGE SCALE GENOMIC DNA]</scope>
    <source>
        <strain evidence="6">DSM 24997</strain>
    </source>
</reference>
<dbReference type="InterPro" id="IPR019885">
    <property type="entry name" value="Tscrpt_reg_HTH_AsnC-type_CS"/>
</dbReference>
<dbReference type="Pfam" id="PF13412">
    <property type="entry name" value="HTH_24"/>
    <property type="match status" value="1"/>
</dbReference>
<dbReference type="Proteomes" id="UP000032633">
    <property type="component" value="Chromosome"/>
</dbReference>
<dbReference type="InterPro" id="IPR019887">
    <property type="entry name" value="Tscrpt_reg_AsnC/Lrp_C"/>
</dbReference>
<dbReference type="RefSeq" id="WP_045671969.1">
    <property type="nucleotide sequence ID" value="NZ_CP011058.1"/>
</dbReference>
<dbReference type="SUPFAM" id="SSF46785">
    <property type="entry name" value="Winged helix' DNA-binding domain"/>
    <property type="match status" value="1"/>
</dbReference>
<dbReference type="PROSITE" id="PS00519">
    <property type="entry name" value="HTH_ASNC_1"/>
    <property type="match status" value="1"/>
</dbReference>
<sequence>MADKKIINGIPLPDRLDTVDKQILEALHENGRVSYTELAQKIGMSRVAIQARINSMIDEGVIERFTIVINPAKIGVMVSAFFNVDIEPQFLDEVAEKLEMEPSVTSLYHMTGPSTLHMHGIFETTEEMERFLLEKLYKMPGIVKVESQLLLNRYKSRMGMKL</sequence>
<dbReference type="PANTHER" id="PTHR30154:SF34">
    <property type="entry name" value="TRANSCRIPTIONAL REGULATOR AZLB"/>
    <property type="match status" value="1"/>
</dbReference>
<name>A0A0D5NMI7_9BACL</name>
<dbReference type="InterPro" id="IPR011008">
    <property type="entry name" value="Dimeric_a/b-barrel"/>
</dbReference>
<dbReference type="Gene3D" id="1.10.10.10">
    <property type="entry name" value="Winged helix-like DNA-binding domain superfamily/Winged helix DNA-binding domain"/>
    <property type="match status" value="1"/>
</dbReference>
<dbReference type="CDD" id="cd00090">
    <property type="entry name" value="HTH_ARSR"/>
    <property type="match status" value="1"/>
</dbReference>
<dbReference type="EMBL" id="CP011058">
    <property type="protein sequence ID" value="AJY76544.1"/>
    <property type="molecule type" value="Genomic_DNA"/>
</dbReference>
<dbReference type="InterPro" id="IPR036390">
    <property type="entry name" value="WH_DNA-bd_sf"/>
</dbReference>
<evidence type="ECO:0000313" key="6">
    <source>
        <dbReference type="Proteomes" id="UP000032633"/>
    </source>
</evidence>
<dbReference type="PROSITE" id="PS50956">
    <property type="entry name" value="HTH_ASNC_2"/>
    <property type="match status" value="1"/>
</dbReference>
<dbReference type="GO" id="GO:0043565">
    <property type="term" value="F:sequence-specific DNA binding"/>
    <property type="evidence" value="ECO:0007669"/>
    <property type="project" value="InterPro"/>
</dbReference>
<evidence type="ECO:0000313" key="5">
    <source>
        <dbReference type="EMBL" id="AJY76544.1"/>
    </source>
</evidence>
<dbReference type="PRINTS" id="PR00033">
    <property type="entry name" value="HTHASNC"/>
</dbReference>
<gene>
    <name evidence="5" type="ORF">VN24_20710</name>
</gene>
<dbReference type="STRING" id="1126833.VN24_20710"/>
<dbReference type="InterPro" id="IPR000485">
    <property type="entry name" value="AsnC-type_HTH_dom"/>
</dbReference>
<keyword evidence="3" id="KW-0804">Transcription</keyword>
<dbReference type="GO" id="GO:0043200">
    <property type="term" value="P:response to amino acid"/>
    <property type="evidence" value="ECO:0007669"/>
    <property type="project" value="TreeGrafter"/>
</dbReference>
<dbReference type="SMART" id="SM00344">
    <property type="entry name" value="HTH_ASNC"/>
    <property type="match status" value="1"/>
</dbReference>
<evidence type="ECO:0000256" key="1">
    <source>
        <dbReference type="ARBA" id="ARBA00023015"/>
    </source>
</evidence>
<keyword evidence="1" id="KW-0805">Transcription regulation</keyword>
<dbReference type="Pfam" id="PF01037">
    <property type="entry name" value="AsnC_trans_reg"/>
    <property type="match status" value="1"/>
</dbReference>
<dbReference type="OrthoDB" id="529868at2"/>
<dbReference type="InterPro" id="IPR019888">
    <property type="entry name" value="Tscrpt_reg_AsnC-like"/>
</dbReference>
<dbReference type="PATRIC" id="fig|1126833.4.peg.4554"/>
<dbReference type="AlphaFoldDB" id="A0A0D5NMI7"/>
<dbReference type="KEGG" id="pbj:VN24_20710"/>
<dbReference type="PANTHER" id="PTHR30154">
    <property type="entry name" value="LEUCINE-RESPONSIVE REGULATORY PROTEIN"/>
    <property type="match status" value="1"/>
</dbReference>
<evidence type="ECO:0000259" key="4">
    <source>
        <dbReference type="PROSITE" id="PS50956"/>
    </source>
</evidence>
<dbReference type="InterPro" id="IPR036388">
    <property type="entry name" value="WH-like_DNA-bd_sf"/>
</dbReference>
<dbReference type="HOGENOM" id="CLU_091233_5_4_9"/>
<feature type="domain" description="HTH asnC-type" evidence="4">
    <location>
        <begin position="16"/>
        <end position="77"/>
    </location>
</feature>
<keyword evidence="6" id="KW-1185">Reference proteome</keyword>
<evidence type="ECO:0000256" key="2">
    <source>
        <dbReference type="ARBA" id="ARBA00023125"/>
    </source>
</evidence>
<dbReference type="InterPro" id="IPR011991">
    <property type="entry name" value="ArsR-like_HTH"/>
</dbReference>
<organism evidence="5 6">
    <name type="scientific">Paenibacillus beijingensis</name>
    <dbReference type="NCBI Taxonomy" id="1126833"/>
    <lineage>
        <taxon>Bacteria</taxon>
        <taxon>Bacillati</taxon>
        <taxon>Bacillota</taxon>
        <taxon>Bacilli</taxon>
        <taxon>Bacillales</taxon>
        <taxon>Paenibacillaceae</taxon>
        <taxon>Paenibacillus</taxon>
    </lineage>
</organism>
<accession>A0A0D5NMI7</accession>
<keyword evidence="2" id="KW-0238">DNA-binding</keyword>
<reference evidence="5 6" key="1">
    <citation type="journal article" date="2015" name="J. Biotechnol.">
        <title>Complete genome sequence of Paenibacillus beijingensis 7188(T) (=DSM 24997(T)), a novel rhizobacterium from jujube garden soil.</title>
        <authorList>
            <person name="Kwak Y."/>
            <person name="Shin J.H."/>
        </authorList>
    </citation>
    <scope>NUCLEOTIDE SEQUENCE [LARGE SCALE GENOMIC DNA]</scope>
    <source>
        <strain evidence="5 6">DSM 24997</strain>
    </source>
</reference>
<evidence type="ECO:0000256" key="3">
    <source>
        <dbReference type="ARBA" id="ARBA00023163"/>
    </source>
</evidence>
<dbReference type="SUPFAM" id="SSF54909">
    <property type="entry name" value="Dimeric alpha+beta barrel"/>
    <property type="match status" value="1"/>
</dbReference>